<dbReference type="PROSITE" id="PS51318">
    <property type="entry name" value="TAT"/>
    <property type="match status" value="1"/>
</dbReference>
<feature type="signal peptide" evidence="9">
    <location>
        <begin position="1"/>
        <end position="27"/>
    </location>
</feature>
<keyword evidence="7" id="KW-0482">Metalloprotease</keyword>
<sequence length="422" mass="46345">MLKSRRKAVTVAAAACLALLAPAGVSAAQQAPPGAASDEEAIYTVPHTDSGSRTEIHRTGAEVLAVSGDTATVQATRAQAEQLRAKGLRLDERTTVAEALAKRNGATKGSARDFPPGDAQYHNYDEMNAELDGIVKNHPDIAAKSSIGKSFEGRDIPVLKISRNVQQDENEPEVLFDCNQHAREHLTTEMCLHIAKRFTDGYPNDPTVKDAVDHREIWIIPSVNPDGSSYDIETGQYRGWRKNRQDTGTDLNRNWGYKWGCCGGASNDPNAEDYRGPGAFSAPETSALRDFINSRVVGGKQQIKANIDFHTYSELVLWPFGWTQDPVTDGMSQAEHDRFERVGKEMAGTNGYTPEQSSALYVTDGDILDWEWAQHKILAYTFEMYPKDSGGLDGFYPPGNVIDRETARNDKAVDILLREAGA</sequence>
<dbReference type="EC" id="3.4.17.-" evidence="11"/>
<evidence type="ECO:0000256" key="5">
    <source>
        <dbReference type="ARBA" id="ARBA00022801"/>
    </source>
</evidence>
<keyword evidence="6" id="KW-0862">Zinc</keyword>
<comment type="similarity">
    <text evidence="2 8">Belongs to the peptidase M14 family.</text>
</comment>
<dbReference type="InterPro" id="IPR000834">
    <property type="entry name" value="Peptidase_M14"/>
</dbReference>
<evidence type="ECO:0000313" key="11">
    <source>
        <dbReference type="EMBL" id="MFD0921174.1"/>
    </source>
</evidence>
<dbReference type="PROSITE" id="PS00133">
    <property type="entry name" value="CARBOXYPEPT_ZN_2"/>
    <property type="match status" value="1"/>
</dbReference>
<proteinExistence type="inferred from homology"/>
<dbReference type="CDD" id="cd03859">
    <property type="entry name" value="M14_CPT"/>
    <property type="match status" value="1"/>
</dbReference>
<name>A0ABW3FRH1_9PSEU</name>
<dbReference type="RefSeq" id="WP_263248813.1">
    <property type="nucleotide sequence ID" value="NZ_BAABLT010000004.1"/>
</dbReference>
<keyword evidence="3" id="KW-0645">Protease</keyword>
<evidence type="ECO:0000256" key="8">
    <source>
        <dbReference type="PROSITE-ProRule" id="PRU01379"/>
    </source>
</evidence>
<evidence type="ECO:0000256" key="9">
    <source>
        <dbReference type="SAM" id="SignalP"/>
    </source>
</evidence>
<feature type="active site" description="Proton donor/acceptor" evidence="8">
    <location>
        <position position="383"/>
    </location>
</feature>
<evidence type="ECO:0000256" key="1">
    <source>
        <dbReference type="ARBA" id="ARBA00001947"/>
    </source>
</evidence>
<dbReference type="SMART" id="SM00631">
    <property type="entry name" value="Zn_pept"/>
    <property type="match status" value="1"/>
</dbReference>
<keyword evidence="9" id="KW-0732">Signal</keyword>
<accession>A0ABW3FRH1</accession>
<dbReference type="InterPro" id="IPR006311">
    <property type="entry name" value="TAT_signal"/>
</dbReference>
<evidence type="ECO:0000256" key="3">
    <source>
        <dbReference type="ARBA" id="ARBA00022670"/>
    </source>
</evidence>
<keyword evidence="5 11" id="KW-0378">Hydrolase</keyword>
<dbReference type="PRINTS" id="PR00765">
    <property type="entry name" value="CRBOXYPTASEA"/>
</dbReference>
<reference evidence="12" key="1">
    <citation type="journal article" date="2019" name="Int. J. Syst. Evol. Microbiol.">
        <title>The Global Catalogue of Microorganisms (GCM) 10K type strain sequencing project: providing services to taxonomists for standard genome sequencing and annotation.</title>
        <authorList>
            <consortium name="The Broad Institute Genomics Platform"/>
            <consortium name="The Broad Institute Genome Sequencing Center for Infectious Disease"/>
            <person name="Wu L."/>
            <person name="Ma J."/>
        </authorList>
    </citation>
    <scope>NUCLEOTIDE SEQUENCE [LARGE SCALE GENOMIC DNA]</scope>
    <source>
        <strain evidence="12">CCUG 56401</strain>
    </source>
</reference>
<dbReference type="InterPro" id="IPR057246">
    <property type="entry name" value="CARBOXYPEPT_ZN_1"/>
</dbReference>
<protein>
    <submittedName>
        <fullName evidence="11">M14 family metallopeptidase</fullName>
        <ecNumber evidence="11">3.4.17.-</ecNumber>
    </submittedName>
</protein>
<dbReference type="Pfam" id="PF00246">
    <property type="entry name" value="Peptidase_M14"/>
    <property type="match status" value="1"/>
</dbReference>
<evidence type="ECO:0000256" key="2">
    <source>
        <dbReference type="ARBA" id="ARBA00005988"/>
    </source>
</evidence>
<organism evidence="11 12">
    <name type="scientific">Saccharopolyspora rosea</name>
    <dbReference type="NCBI Taxonomy" id="524884"/>
    <lineage>
        <taxon>Bacteria</taxon>
        <taxon>Bacillati</taxon>
        <taxon>Actinomycetota</taxon>
        <taxon>Actinomycetes</taxon>
        <taxon>Pseudonocardiales</taxon>
        <taxon>Pseudonocardiaceae</taxon>
        <taxon>Saccharopolyspora</taxon>
    </lineage>
</organism>
<keyword evidence="4" id="KW-0479">Metal-binding</keyword>
<dbReference type="InterPro" id="IPR057247">
    <property type="entry name" value="CARBOXYPEPT_ZN_2"/>
</dbReference>
<dbReference type="PANTHER" id="PTHR11705:SF143">
    <property type="entry name" value="SLL0236 PROTEIN"/>
    <property type="match status" value="1"/>
</dbReference>
<evidence type="ECO:0000313" key="12">
    <source>
        <dbReference type="Proteomes" id="UP001597018"/>
    </source>
</evidence>
<feature type="domain" description="Peptidase M14" evidence="10">
    <location>
        <begin position="120"/>
        <end position="420"/>
    </location>
</feature>
<dbReference type="Proteomes" id="UP001597018">
    <property type="component" value="Unassembled WGS sequence"/>
</dbReference>
<dbReference type="PANTHER" id="PTHR11705">
    <property type="entry name" value="PROTEASE FAMILY M14 CARBOXYPEPTIDASE A,B"/>
    <property type="match status" value="1"/>
</dbReference>
<feature type="chain" id="PRO_5046518928" evidence="9">
    <location>
        <begin position="28"/>
        <end position="422"/>
    </location>
</feature>
<dbReference type="Gene3D" id="3.40.630.10">
    <property type="entry name" value="Zn peptidases"/>
    <property type="match status" value="1"/>
</dbReference>
<dbReference type="PROSITE" id="PS00132">
    <property type="entry name" value="CARBOXYPEPT_ZN_1"/>
    <property type="match status" value="1"/>
</dbReference>
<comment type="caution">
    <text evidence="11">The sequence shown here is derived from an EMBL/GenBank/DDBJ whole genome shotgun (WGS) entry which is preliminary data.</text>
</comment>
<dbReference type="InterPro" id="IPR033810">
    <property type="entry name" value="Carboxypeptidase_T"/>
</dbReference>
<evidence type="ECO:0000259" key="10">
    <source>
        <dbReference type="PROSITE" id="PS52035"/>
    </source>
</evidence>
<evidence type="ECO:0000256" key="7">
    <source>
        <dbReference type="ARBA" id="ARBA00023049"/>
    </source>
</evidence>
<evidence type="ECO:0000256" key="6">
    <source>
        <dbReference type="ARBA" id="ARBA00022833"/>
    </source>
</evidence>
<keyword evidence="12" id="KW-1185">Reference proteome</keyword>
<gene>
    <name evidence="11" type="ORF">ACFQ16_15615</name>
</gene>
<evidence type="ECO:0000256" key="4">
    <source>
        <dbReference type="ARBA" id="ARBA00022723"/>
    </source>
</evidence>
<dbReference type="EMBL" id="JBHTIW010000011">
    <property type="protein sequence ID" value="MFD0921174.1"/>
    <property type="molecule type" value="Genomic_DNA"/>
</dbReference>
<keyword evidence="11" id="KW-0121">Carboxypeptidase</keyword>
<dbReference type="GO" id="GO:0004180">
    <property type="term" value="F:carboxypeptidase activity"/>
    <property type="evidence" value="ECO:0007669"/>
    <property type="project" value="UniProtKB-KW"/>
</dbReference>
<dbReference type="PROSITE" id="PS52035">
    <property type="entry name" value="PEPTIDASE_M14"/>
    <property type="match status" value="1"/>
</dbReference>
<dbReference type="SUPFAM" id="SSF53187">
    <property type="entry name" value="Zn-dependent exopeptidases"/>
    <property type="match status" value="1"/>
</dbReference>
<comment type="cofactor">
    <cofactor evidence="1">
        <name>Zn(2+)</name>
        <dbReference type="ChEBI" id="CHEBI:29105"/>
    </cofactor>
</comment>